<reference evidence="2" key="1">
    <citation type="submission" date="2019-08" db="EMBL/GenBank/DDBJ databases">
        <authorList>
            <person name="Kucharzyk K."/>
            <person name="Murdoch R.W."/>
            <person name="Higgins S."/>
            <person name="Loffler F."/>
        </authorList>
    </citation>
    <scope>NUCLEOTIDE SEQUENCE</scope>
</reference>
<comment type="caution">
    <text evidence="2">The sequence shown here is derived from an EMBL/GenBank/DDBJ whole genome shotgun (WGS) entry which is preliminary data.</text>
</comment>
<gene>
    <name evidence="2" type="ORF">SDC9_176837</name>
</gene>
<feature type="compositionally biased region" description="Basic and acidic residues" evidence="1">
    <location>
        <begin position="23"/>
        <end position="32"/>
    </location>
</feature>
<organism evidence="2">
    <name type="scientific">bioreactor metagenome</name>
    <dbReference type="NCBI Taxonomy" id="1076179"/>
    <lineage>
        <taxon>unclassified sequences</taxon>
        <taxon>metagenomes</taxon>
        <taxon>ecological metagenomes</taxon>
    </lineage>
</organism>
<sequence length="49" mass="5527">MKTDPKARGKQAEERGQPPAADGEDRQREQRKCNRRPNKIGDGQIKPIA</sequence>
<feature type="region of interest" description="Disordered" evidence="1">
    <location>
        <begin position="1"/>
        <end position="49"/>
    </location>
</feature>
<feature type="compositionally biased region" description="Basic and acidic residues" evidence="1">
    <location>
        <begin position="1"/>
        <end position="16"/>
    </location>
</feature>
<dbReference type="AlphaFoldDB" id="A0A645GZA7"/>
<accession>A0A645GZA7</accession>
<name>A0A645GZA7_9ZZZZ</name>
<evidence type="ECO:0000256" key="1">
    <source>
        <dbReference type="SAM" id="MobiDB-lite"/>
    </source>
</evidence>
<evidence type="ECO:0000313" key="2">
    <source>
        <dbReference type="EMBL" id="MPN29384.1"/>
    </source>
</evidence>
<dbReference type="EMBL" id="VSSQ01080057">
    <property type="protein sequence ID" value="MPN29384.1"/>
    <property type="molecule type" value="Genomic_DNA"/>
</dbReference>
<protein>
    <submittedName>
        <fullName evidence="2">Uncharacterized protein</fullName>
    </submittedName>
</protein>
<proteinExistence type="predicted"/>